<evidence type="ECO:0000313" key="3">
    <source>
        <dbReference type="EMBL" id="MCE9239556.1"/>
    </source>
</evidence>
<dbReference type="Proteomes" id="UP000436825">
    <property type="component" value="Unassembled WGS sequence"/>
</dbReference>
<name>A0A139K0P2_BACT4</name>
<evidence type="ECO:0000313" key="5">
    <source>
        <dbReference type="Proteomes" id="UP000440614"/>
    </source>
</evidence>
<evidence type="ECO:0000313" key="4">
    <source>
        <dbReference type="Proteomes" id="UP000436825"/>
    </source>
</evidence>
<dbReference type="EMBL" id="WCRW01000005">
    <property type="protein sequence ID" value="KAB4456795.1"/>
    <property type="molecule type" value="Genomic_DNA"/>
</dbReference>
<dbReference type="Proteomes" id="UP001200544">
    <property type="component" value="Unassembled WGS sequence"/>
</dbReference>
<dbReference type="AlphaFoldDB" id="A0A139K0P2"/>
<reference evidence="4 5" key="1">
    <citation type="journal article" date="2019" name="Nat. Med.">
        <title>A library of human gut bacterial isolates paired with longitudinal multiomics data enables mechanistic microbiome research.</title>
        <authorList>
            <person name="Poyet M."/>
            <person name="Groussin M."/>
            <person name="Gibbons S.M."/>
            <person name="Avila-Pacheco J."/>
            <person name="Jiang X."/>
            <person name="Kearney S.M."/>
            <person name="Perrotta A.R."/>
            <person name="Berdy B."/>
            <person name="Zhao S."/>
            <person name="Lieberman T.D."/>
            <person name="Swanson P.K."/>
            <person name="Smith M."/>
            <person name="Roesemann S."/>
            <person name="Alexander J.E."/>
            <person name="Rich S.A."/>
            <person name="Livny J."/>
            <person name="Vlamakis H."/>
            <person name="Clish C."/>
            <person name="Bullock K."/>
            <person name="Deik A."/>
            <person name="Scott J."/>
            <person name="Pierce K.A."/>
            <person name="Xavier R.J."/>
            <person name="Alm E.J."/>
        </authorList>
    </citation>
    <scope>NUCLEOTIDE SEQUENCE [LARGE SCALE GENOMIC DNA]</scope>
    <source>
        <strain evidence="2 4">BIOML-A160</strain>
        <strain evidence="1 5">BIOML-A188</strain>
    </source>
</reference>
<dbReference type="Proteomes" id="UP000440614">
    <property type="component" value="Unassembled WGS sequence"/>
</dbReference>
<evidence type="ECO:0000313" key="1">
    <source>
        <dbReference type="EMBL" id="KAB4309212.1"/>
    </source>
</evidence>
<dbReference type="GeneID" id="99669015"/>
<proteinExistence type="predicted"/>
<organism evidence="1 5">
    <name type="scientific">Bacteroides thetaiotaomicron</name>
    <dbReference type="NCBI Taxonomy" id="818"/>
    <lineage>
        <taxon>Bacteria</taxon>
        <taxon>Pseudomonadati</taxon>
        <taxon>Bacteroidota</taxon>
        <taxon>Bacteroidia</taxon>
        <taxon>Bacteroidales</taxon>
        <taxon>Bacteroidaceae</taxon>
        <taxon>Bacteroides</taxon>
    </lineage>
</organism>
<dbReference type="EMBL" id="WCSY01000019">
    <property type="protein sequence ID" value="KAB4309212.1"/>
    <property type="molecule type" value="Genomic_DNA"/>
</dbReference>
<comment type="caution">
    <text evidence="1">The sequence shown here is derived from an EMBL/GenBank/DDBJ whole genome shotgun (WGS) entry which is preliminary data.</text>
</comment>
<evidence type="ECO:0000313" key="2">
    <source>
        <dbReference type="EMBL" id="KAB4456795.1"/>
    </source>
</evidence>
<protein>
    <submittedName>
        <fullName evidence="1">Uncharacterized protein</fullName>
    </submittedName>
</protein>
<sequence>MSYALNFKFELFFVFPFGTISYREAGYFSATGLTVSPDKEATGNTLSNEVGEEDFPVASASGPCRDWQPAIELCRKNKRAFGMECVWGTAVRSKMGKLRCYKRIAFRLVSRSTMGYGIRFDKRERVMKI</sequence>
<reference evidence="3" key="2">
    <citation type="submission" date="2021-07" db="EMBL/GenBank/DDBJ databases">
        <title>Comparative genomics of Bacteroides fragilis group isolates reveals species-dependent resistance mechanisms and validates clinical tools for resistance prediction.</title>
        <authorList>
            <person name="Wallace M.J."/>
            <person name="Jean S."/>
            <person name="Wallace M.A."/>
            <person name="Carey-Ann B.D."/>
            <person name="Dantas G."/>
        </authorList>
    </citation>
    <scope>NUCLEOTIDE SEQUENCE</scope>
    <source>
        <strain evidence="3">BJH_160</strain>
    </source>
</reference>
<accession>A0A139K0P2</accession>
<gene>
    <name evidence="2" type="ORF">GAN75_09435</name>
    <name evidence="1" type="ORF">GAO51_18715</name>
    <name evidence="3" type="ORF">K0H07_20650</name>
</gene>
<dbReference type="RefSeq" id="WP_004289496.1">
    <property type="nucleotide sequence ID" value="NZ_CAXTJI010000017.1"/>
</dbReference>
<dbReference type="EMBL" id="JAHYQA010000014">
    <property type="protein sequence ID" value="MCE9239556.1"/>
    <property type="molecule type" value="Genomic_DNA"/>
</dbReference>